<dbReference type="GO" id="GO:0015179">
    <property type="term" value="F:L-amino acid transmembrane transporter activity"/>
    <property type="evidence" value="ECO:0007669"/>
    <property type="project" value="TreeGrafter"/>
</dbReference>
<feature type="transmembrane region" description="Helical" evidence="6">
    <location>
        <begin position="249"/>
        <end position="270"/>
    </location>
</feature>
<dbReference type="AlphaFoldDB" id="A0A0L0SQP0"/>
<dbReference type="PANTHER" id="PTHR11785:SF512">
    <property type="entry name" value="SOBREMESA, ISOFORM B"/>
    <property type="match status" value="1"/>
</dbReference>
<dbReference type="OrthoDB" id="5982228at2759"/>
<dbReference type="VEuPathDB" id="FungiDB:AMAG_10188"/>
<evidence type="ECO:0000256" key="3">
    <source>
        <dbReference type="ARBA" id="ARBA00022989"/>
    </source>
</evidence>
<dbReference type="OMA" id="WVSNAAL"/>
<dbReference type="Proteomes" id="UP000054350">
    <property type="component" value="Unassembled WGS sequence"/>
</dbReference>
<feature type="compositionally biased region" description="Basic and acidic residues" evidence="5">
    <location>
        <begin position="12"/>
        <end position="21"/>
    </location>
</feature>
<dbReference type="eggNOG" id="KOG1287">
    <property type="taxonomic scope" value="Eukaryota"/>
</dbReference>
<dbReference type="Pfam" id="PF13520">
    <property type="entry name" value="AA_permease_2"/>
    <property type="match status" value="1"/>
</dbReference>
<evidence type="ECO:0000256" key="2">
    <source>
        <dbReference type="ARBA" id="ARBA00022692"/>
    </source>
</evidence>
<evidence type="ECO:0000256" key="1">
    <source>
        <dbReference type="ARBA" id="ARBA00004141"/>
    </source>
</evidence>
<feature type="transmembrane region" description="Helical" evidence="6">
    <location>
        <begin position="85"/>
        <end position="105"/>
    </location>
</feature>
<dbReference type="GO" id="GO:0016020">
    <property type="term" value="C:membrane"/>
    <property type="evidence" value="ECO:0007669"/>
    <property type="project" value="UniProtKB-SubCell"/>
</dbReference>
<feature type="transmembrane region" description="Helical" evidence="6">
    <location>
        <begin position="453"/>
        <end position="476"/>
    </location>
</feature>
<protein>
    <recommendedName>
        <fullName evidence="9">Amino acid permease</fullName>
    </recommendedName>
</protein>
<evidence type="ECO:0000256" key="4">
    <source>
        <dbReference type="ARBA" id="ARBA00023136"/>
    </source>
</evidence>
<feature type="transmembrane region" description="Helical" evidence="6">
    <location>
        <begin position="381"/>
        <end position="406"/>
    </location>
</feature>
<name>A0A0L0SQP0_ALLM3</name>
<feature type="transmembrane region" description="Helical" evidence="6">
    <location>
        <begin position="488"/>
        <end position="509"/>
    </location>
</feature>
<gene>
    <name evidence="7" type="ORF">AMAG_10188</name>
</gene>
<proteinExistence type="predicted"/>
<evidence type="ECO:0008006" key="9">
    <source>
        <dbReference type="Google" id="ProtNLM"/>
    </source>
</evidence>
<evidence type="ECO:0000313" key="7">
    <source>
        <dbReference type="EMBL" id="KNE64853.1"/>
    </source>
</evidence>
<keyword evidence="8" id="KW-1185">Reference proteome</keyword>
<feature type="transmembrane region" description="Helical" evidence="6">
    <location>
        <begin position="162"/>
        <end position="184"/>
    </location>
</feature>
<evidence type="ECO:0000313" key="8">
    <source>
        <dbReference type="Proteomes" id="UP000054350"/>
    </source>
</evidence>
<dbReference type="STRING" id="578462.A0A0L0SQP0"/>
<accession>A0A0L0SQP0</accession>
<dbReference type="PANTHER" id="PTHR11785">
    <property type="entry name" value="AMINO ACID TRANSPORTER"/>
    <property type="match status" value="1"/>
</dbReference>
<reference evidence="8" key="2">
    <citation type="submission" date="2009-11" db="EMBL/GenBank/DDBJ databases">
        <title>The Genome Sequence of Allomyces macrogynus strain ATCC 38327.</title>
        <authorList>
            <consortium name="The Broad Institute Genome Sequencing Platform"/>
            <person name="Russ C."/>
            <person name="Cuomo C."/>
            <person name="Shea T."/>
            <person name="Young S.K."/>
            <person name="Zeng Q."/>
            <person name="Koehrsen M."/>
            <person name="Haas B."/>
            <person name="Borodovsky M."/>
            <person name="Guigo R."/>
            <person name="Alvarado L."/>
            <person name="Berlin A."/>
            <person name="Borenstein D."/>
            <person name="Chen Z."/>
            <person name="Engels R."/>
            <person name="Freedman E."/>
            <person name="Gellesch M."/>
            <person name="Goldberg J."/>
            <person name="Griggs A."/>
            <person name="Gujja S."/>
            <person name="Heiman D."/>
            <person name="Hepburn T."/>
            <person name="Howarth C."/>
            <person name="Jen D."/>
            <person name="Larson L."/>
            <person name="Lewis B."/>
            <person name="Mehta T."/>
            <person name="Park D."/>
            <person name="Pearson M."/>
            <person name="Roberts A."/>
            <person name="Saif S."/>
            <person name="Shenoy N."/>
            <person name="Sisk P."/>
            <person name="Stolte C."/>
            <person name="Sykes S."/>
            <person name="Walk T."/>
            <person name="White J."/>
            <person name="Yandava C."/>
            <person name="Burger G."/>
            <person name="Gray M.W."/>
            <person name="Holland P.W.H."/>
            <person name="King N."/>
            <person name="Lang F.B.F."/>
            <person name="Roger A.J."/>
            <person name="Ruiz-Trillo I."/>
            <person name="Lander E."/>
            <person name="Nusbaum C."/>
        </authorList>
    </citation>
    <scope>NUCLEOTIDE SEQUENCE [LARGE SCALE GENOMIC DNA]</scope>
    <source>
        <strain evidence="8">ATCC 38327</strain>
    </source>
</reference>
<dbReference type="Gene3D" id="1.20.1740.10">
    <property type="entry name" value="Amino acid/polyamine transporter I"/>
    <property type="match status" value="1"/>
</dbReference>
<keyword evidence="2 6" id="KW-0812">Transmembrane</keyword>
<evidence type="ECO:0000256" key="6">
    <source>
        <dbReference type="SAM" id="Phobius"/>
    </source>
</evidence>
<feature type="transmembrane region" description="Helical" evidence="6">
    <location>
        <begin position="333"/>
        <end position="361"/>
    </location>
</feature>
<reference evidence="7 8" key="1">
    <citation type="submission" date="2009-11" db="EMBL/GenBank/DDBJ databases">
        <title>Annotation of Allomyces macrogynus ATCC 38327.</title>
        <authorList>
            <consortium name="The Broad Institute Genome Sequencing Platform"/>
            <person name="Russ C."/>
            <person name="Cuomo C."/>
            <person name="Burger G."/>
            <person name="Gray M.W."/>
            <person name="Holland P.W.H."/>
            <person name="King N."/>
            <person name="Lang F.B.F."/>
            <person name="Roger A.J."/>
            <person name="Ruiz-Trillo I."/>
            <person name="Young S.K."/>
            <person name="Zeng Q."/>
            <person name="Gargeya S."/>
            <person name="Fitzgerald M."/>
            <person name="Haas B."/>
            <person name="Abouelleil A."/>
            <person name="Alvarado L."/>
            <person name="Arachchi H.M."/>
            <person name="Berlin A."/>
            <person name="Chapman S.B."/>
            <person name="Gearin G."/>
            <person name="Goldberg J."/>
            <person name="Griggs A."/>
            <person name="Gujja S."/>
            <person name="Hansen M."/>
            <person name="Heiman D."/>
            <person name="Howarth C."/>
            <person name="Larimer J."/>
            <person name="Lui A."/>
            <person name="MacDonald P.J.P."/>
            <person name="McCowen C."/>
            <person name="Montmayeur A."/>
            <person name="Murphy C."/>
            <person name="Neiman D."/>
            <person name="Pearson M."/>
            <person name="Priest M."/>
            <person name="Roberts A."/>
            <person name="Saif S."/>
            <person name="Shea T."/>
            <person name="Sisk P."/>
            <person name="Stolte C."/>
            <person name="Sykes S."/>
            <person name="Wortman J."/>
            <person name="Nusbaum C."/>
            <person name="Birren B."/>
        </authorList>
    </citation>
    <scope>NUCLEOTIDE SEQUENCE [LARGE SCALE GENOMIC DNA]</scope>
    <source>
        <strain evidence="7 8">ATCC 38327</strain>
    </source>
</reference>
<sequence length="571" mass="60306">MGGPAAGFRPLHQHDDVDAKPSSRGLLLGPACAADNTAHSPRDSFDSTIDIFADSHGIPLRPTVGSGGDGDDDGDIEAANGRGTMGLWTSISVIVGAIIGSGIFVSPGPIYSYTNSVTLSILIWVLAGIISMSGALCYAELGTLITGNGGEYTYLLEAFGRFPALAFLWTSVTLLKSGSAAILASVCAKYLHRLITMTSATPTVERDVDGDGAGPAPGILELAVALLVLTVTVAINATSMRSVNRMHSVFMVIKLSAIAVVCAAGITVYARGSGLGPLVVQDKVAASASGSGISSHSWVLAMQAALWGFDGWNNLNYVTEKVAQPEKNVPRALILGVTLVTVCYVLTNVAYLIVLPASMLRQDQGMVMEFGWLAFGRVGQVLLPVFIVISTFGALHSSIFSGAYLIQSAAQQSHFPAAFATPPNQPPLRALALQWVLAAVMLASAQLMQLIHWYAFAAYLFYGATAVALLVLRYVSTTWRYAERPYQVWPSTAVVFLLACTAMLAVSVANEWMHALYLMLWTAFGFLLWAVGQAVNRARAGNVAPSGYARPGAPAMGEARAEADEVGLLRE</sequence>
<feature type="region of interest" description="Disordered" evidence="5">
    <location>
        <begin position="1"/>
        <end position="22"/>
    </location>
</feature>
<feature type="transmembrane region" description="Helical" evidence="6">
    <location>
        <begin position="117"/>
        <end position="141"/>
    </location>
</feature>
<feature type="transmembrane region" description="Helical" evidence="6">
    <location>
        <begin position="515"/>
        <end position="532"/>
    </location>
</feature>
<dbReference type="EMBL" id="GG745345">
    <property type="protein sequence ID" value="KNE64853.1"/>
    <property type="molecule type" value="Genomic_DNA"/>
</dbReference>
<evidence type="ECO:0000256" key="5">
    <source>
        <dbReference type="SAM" id="MobiDB-lite"/>
    </source>
</evidence>
<keyword evidence="4 6" id="KW-0472">Membrane</keyword>
<keyword evidence="3 6" id="KW-1133">Transmembrane helix</keyword>
<dbReference type="InterPro" id="IPR002293">
    <property type="entry name" value="AA/rel_permease1"/>
</dbReference>
<comment type="subcellular location">
    <subcellularLocation>
        <location evidence="1">Membrane</location>
        <topology evidence="1">Multi-pass membrane protein</topology>
    </subcellularLocation>
</comment>
<organism evidence="7 8">
    <name type="scientific">Allomyces macrogynus (strain ATCC 38327)</name>
    <name type="common">Allomyces javanicus var. macrogynus</name>
    <dbReference type="NCBI Taxonomy" id="578462"/>
    <lineage>
        <taxon>Eukaryota</taxon>
        <taxon>Fungi</taxon>
        <taxon>Fungi incertae sedis</taxon>
        <taxon>Blastocladiomycota</taxon>
        <taxon>Blastocladiomycetes</taxon>
        <taxon>Blastocladiales</taxon>
        <taxon>Blastocladiaceae</taxon>
        <taxon>Allomyces</taxon>
    </lineage>
</organism>
<feature type="transmembrane region" description="Helical" evidence="6">
    <location>
        <begin position="218"/>
        <end position="237"/>
    </location>
</feature>
<dbReference type="InterPro" id="IPR050598">
    <property type="entry name" value="AminoAcid_Transporter"/>
</dbReference>